<gene>
    <name evidence="3" type="ORF">VMCG_06130</name>
</gene>
<feature type="region of interest" description="Disordered" evidence="1">
    <location>
        <begin position="1"/>
        <end position="149"/>
    </location>
</feature>
<dbReference type="Proteomes" id="UP000283895">
    <property type="component" value="Unassembled WGS sequence"/>
</dbReference>
<evidence type="ECO:0000313" key="3">
    <source>
        <dbReference type="EMBL" id="ROW02534.1"/>
    </source>
</evidence>
<dbReference type="STRING" id="356882.A0A423WGP7"/>
<name>A0A423WGP7_9PEZI</name>
<proteinExistence type="predicted"/>
<reference evidence="3 4" key="1">
    <citation type="submission" date="2015-09" db="EMBL/GenBank/DDBJ databases">
        <title>Host preference determinants of Valsa canker pathogens revealed by comparative genomics.</title>
        <authorList>
            <person name="Yin Z."/>
            <person name="Huang L."/>
        </authorList>
    </citation>
    <scope>NUCLEOTIDE SEQUENCE [LARGE SCALE GENOMIC DNA]</scope>
    <source>
        <strain evidence="3 4">03-1</strain>
    </source>
</reference>
<organism evidence="3 4">
    <name type="scientific">Cytospora schulzeri</name>
    <dbReference type="NCBI Taxonomy" id="448051"/>
    <lineage>
        <taxon>Eukaryota</taxon>
        <taxon>Fungi</taxon>
        <taxon>Dikarya</taxon>
        <taxon>Ascomycota</taxon>
        <taxon>Pezizomycotina</taxon>
        <taxon>Sordariomycetes</taxon>
        <taxon>Sordariomycetidae</taxon>
        <taxon>Diaporthales</taxon>
        <taxon>Cytosporaceae</taxon>
        <taxon>Cytospora</taxon>
    </lineage>
</organism>
<dbReference type="EMBL" id="LKEA01000017">
    <property type="protein sequence ID" value="ROW02534.1"/>
    <property type="molecule type" value="Genomic_DNA"/>
</dbReference>
<dbReference type="AlphaFoldDB" id="A0A423WGP7"/>
<dbReference type="Pfam" id="PF14420">
    <property type="entry name" value="Clr5"/>
    <property type="match status" value="1"/>
</dbReference>
<keyword evidence="4" id="KW-1185">Reference proteome</keyword>
<dbReference type="OrthoDB" id="5308957at2759"/>
<comment type="caution">
    <text evidence="3">The sequence shown here is derived from an EMBL/GenBank/DDBJ whole genome shotgun (WGS) entry which is preliminary data.</text>
</comment>
<feature type="domain" description="Clr5" evidence="2">
    <location>
        <begin position="149"/>
        <end position="189"/>
    </location>
</feature>
<evidence type="ECO:0000256" key="1">
    <source>
        <dbReference type="SAM" id="MobiDB-lite"/>
    </source>
</evidence>
<feature type="compositionally biased region" description="Low complexity" evidence="1">
    <location>
        <begin position="84"/>
        <end position="93"/>
    </location>
</feature>
<feature type="compositionally biased region" description="Low complexity" evidence="1">
    <location>
        <begin position="42"/>
        <end position="58"/>
    </location>
</feature>
<evidence type="ECO:0000259" key="2">
    <source>
        <dbReference type="Pfam" id="PF14420"/>
    </source>
</evidence>
<protein>
    <recommendedName>
        <fullName evidence="2">Clr5 domain-containing protein</fullName>
    </recommendedName>
</protein>
<evidence type="ECO:0000313" key="4">
    <source>
        <dbReference type="Proteomes" id="UP000283895"/>
    </source>
</evidence>
<sequence>MDHTIPVYPVHNGGGGGNGHGGGGGDGGGGGRGDGDGDGSSTAHAAAATVALPPLNTTVRWSEKKQKQKQKQQHHNNPLTVLTSSSSSSSLPSLPSPPPPPPPPGNETTTTPASTTASASVPAPAPSDAAPRGGETTAAAAAGPPPAPLDWETYKDTIKDLYMGQNLNLNQVVERMRAYDFHATVNSYQIAHANDATRCVQAILSDIRGHVYSFFSRKPDWQQSPGTGLISAYNYSFYDSFRIALDSFLKNEHYNGGEILRQAFVEAEEAIQTDYSSTFYFFFIDLPDLFLHYGRHDIFVILLQHINRLTAVSLRDKIIGAGFASLHALARSNPAFLRYYISAASGLWCDLLKELRGPSDRSTLLARRNHIRHARSMSDQARVRDLCEDYDRLLGEVKNRWGAGHNASRHLEDVILLTQLNYGHFMEGFVERNERLIEDVGRKYQLASSATARSPVTPVSIESISNAGDGKFETLPLEAWDIIDRNIRSNCYHRLSCYYTHQGGVDVGGGGGVGGGADPRASLCSRKAREGWKTDFWQLEVEGALVDSGRLFEADTLRRCRLEAQYFKKLPVNDWSIAAAELDYYLNIRPSLLRTMAPTAGGAWAPSLGYGNMPGLRHIAGN</sequence>
<feature type="compositionally biased region" description="Gly residues" evidence="1">
    <location>
        <begin position="12"/>
        <end position="32"/>
    </location>
</feature>
<feature type="compositionally biased region" description="Pro residues" evidence="1">
    <location>
        <begin position="94"/>
        <end position="105"/>
    </location>
</feature>
<dbReference type="InterPro" id="IPR025676">
    <property type="entry name" value="Clr5_dom"/>
</dbReference>
<accession>A0A423WGP7</accession>
<feature type="compositionally biased region" description="Low complexity" evidence="1">
    <location>
        <begin position="108"/>
        <end position="142"/>
    </location>
</feature>